<keyword evidence="3 6" id="KW-0812">Transmembrane</keyword>
<dbReference type="EMBL" id="JABWDY010039111">
    <property type="protein sequence ID" value="KAF5179220.1"/>
    <property type="molecule type" value="Genomic_DNA"/>
</dbReference>
<evidence type="ECO:0000256" key="5">
    <source>
        <dbReference type="ARBA" id="ARBA00023136"/>
    </source>
</evidence>
<keyword evidence="8" id="KW-1185">Reference proteome</keyword>
<feature type="transmembrane region" description="Helical" evidence="6">
    <location>
        <begin position="251"/>
        <end position="269"/>
    </location>
</feature>
<keyword evidence="4 6" id="KW-1133">Transmembrane helix</keyword>
<evidence type="ECO:0000256" key="1">
    <source>
        <dbReference type="ARBA" id="ARBA00004141"/>
    </source>
</evidence>
<feature type="transmembrane region" description="Helical" evidence="6">
    <location>
        <begin position="54"/>
        <end position="79"/>
    </location>
</feature>
<organism evidence="7 8">
    <name type="scientific">Thalictrum thalictroides</name>
    <name type="common">Rue-anemone</name>
    <name type="synonym">Anemone thalictroides</name>
    <dbReference type="NCBI Taxonomy" id="46969"/>
    <lineage>
        <taxon>Eukaryota</taxon>
        <taxon>Viridiplantae</taxon>
        <taxon>Streptophyta</taxon>
        <taxon>Embryophyta</taxon>
        <taxon>Tracheophyta</taxon>
        <taxon>Spermatophyta</taxon>
        <taxon>Magnoliopsida</taxon>
        <taxon>Ranunculales</taxon>
        <taxon>Ranunculaceae</taxon>
        <taxon>Thalictroideae</taxon>
        <taxon>Thalictrum</taxon>
    </lineage>
</organism>
<evidence type="ECO:0000256" key="3">
    <source>
        <dbReference type="ARBA" id="ARBA00022692"/>
    </source>
</evidence>
<protein>
    <submittedName>
        <fullName evidence="7">NRT1/ PTR FAMILY 5.5-like</fullName>
    </submittedName>
</protein>
<dbReference type="GO" id="GO:0022857">
    <property type="term" value="F:transmembrane transporter activity"/>
    <property type="evidence" value="ECO:0007669"/>
    <property type="project" value="InterPro"/>
</dbReference>
<evidence type="ECO:0000313" key="8">
    <source>
        <dbReference type="Proteomes" id="UP000554482"/>
    </source>
</evidence>
<dbReference type="InterPro" id="IPR036259">
    <property type="entry name" value="MFS_trans_sf"/>
</dbReference>
<dbReference type="PANTHER" id="PTHR11654">
    <property type="entry name" value="OLIGOPEPTIDE TRANSPORTER-RELATED"/>
    <property type="match status" value="1"/>
</dbReference>
<keyword evidence="5 6" id="KW-0472">Membrane</keyword>
<reference evidence="7 8" key="1">
    <citation type="submission" date="2020-06" db="EMBL/GenBank/DDBJ databases">
        <title>Transcriptomic and genomic resources for Thalictrum thalictroides and T. hernandezii: Facilitating candidate gene discovery in an emerging model plant lineage.</title>
        <authorList>
            <person name="Arias T."/>
            <person name="Riano-Pachon D.M."/>
            <person name="Di Stilio V.S."/>
        </authorList>
    </citation>
    <scope>NUCLEOTIDE SEQUENCE [LARGE SCALE GENOMIC DNA]</scope>
    <source>
        <strain evidence="8">cv. WT478/WT964</strain>
        <tissue evidence="7">Leaves</tissue>
    </source>
</reference>
<comment type="similarity">
    <text evidence="2">Belongs to the major facilitator superfamily. Proton-dependent oligopeptide transporter (POT/PTR) (TC 2.A.17) family.</text>
</comment>
<dbReference type="InterPro" id="IPR000109">
    <property type="entry name" value="POT_fam"/>
</dbReference>
<proteinExistence type="inferred from homology"/>
<dbReference type="Pfam" id="PF00854">
    <property type="entry name" value="PTR2"/>
    <property type="match status" value="1"/>
</dbReference>
<gene>
    <name evidence="7" type="ORF">FRX31_031192</name>
</gene>
<evidence type="ECO:0000256" key="6">
    <source>
        <dbReference type="SAM" id="Phobius"/>
    </source>
</evidence>
<dbReference type="SUPFAM" id="SSF103473">
    <property type="entry name" value="MFS general substrate transporter"/>
    <property type="match status" value="1"/>
</dbReference>
<feature type="transmembrane region" description="Helical" evidence="6">
    <location>
        <begin position="21"/>
        <end position="42"/>
    </location>
</feature>
<accession>A0A7J6V4P4</accession>
<evidence type="ECO:0000256" key="4">
    <source>
        <dbReference type="ARBA" id="ARBA00022989"/>
    </source>
</evidence>
<feature type="transmembrane region" description="Helical" evidence="6">
    <location>
        <begin position="356"/>
        <end position="376"/>
    </location>
</feature>
<evidence type="ECO:0000313" key="7">
    <source>
        <dbReference type="EMBL" id="KAF5179220.1"/>
    </source>
</evidence>
<dbReference type="OrthoDB" id="1181826at2759"/>
<dbReference type="GO" id="GO:0016020">
    <property type="term" value="C:membrane"/>
    <property type="evidence" value="ECO:0007669"/>
    <property type="project" value="UniProtKB-SubCell"/>
</dbReference>
<sequence length="385" mass="43095">MVKFAFGDDTEIFRYVQSHGNIIGLVIVKYATKVAFIVVSTVVDYLTEESMAGIYYATAVFFIPTIGLGLVTLMSLGYIKSFVKPYEHRDTPLKNVVRVYVAAIRKRHLPCPRSVTNVRLYEGDPGNQMKRTDSLRFLEKAAIIESTEPEEERRRWRLSTITEVEETKCLLRMASMCMTFLAYGMVKSMGNTFFLLQGNDMNTTLGHIDVPLQTLTLIGEITGSGIQGLYTLLISKRLTGSGKRYGPPVKYTIGLVLATFCCTVASWIAKEKDEIDSVFWLTPQFILFGAMSGITRGGIEGFFHDQLPPSMVRYDSVFTDAMIGAGATFSIGLVFATDAKINTRSNYHMGGVYRTLTVASFVILSFYTFIATRYHYQDNEETSSN</sequence>
<dbReference type="Proteomes" id="UP000554482">
    <property type="component" value="Unassembled WGS sequence"/>
</dbReference>
<comment type="caution">
    <text evidence="7">The sequence shown here is derived from an EMBL/GenBank/DDBJ whole genome shotgun (WGS) entry which is preliminary data.</text>
</comment>
<comment type="subcellular location">
    <subcellularLocation>
        <location evidence="1">Membrane</location>
        <topology evidence="1">Multi-pass membrane protein</topology>
    </subcellularLocation>
</comment>
<feature type="transmembrane region" description="Helical" evidence="6">
    <location>
        <begin position="317"/>
        <end position="336"/>
    </location>
</feature>
<name>A0A7J6V4P4_THATH</name>
<dbReference type="Gene3D" id="1.20.1250.20">
    <property type="entry name" value="MFS general substrate transporter like domains"/>
    <property type="match status" value="1"/>
</dbReference>
<evidence type="ECO:0000256" key="2">
    <source>
        <dbReference type="ARBA" id="ARBA00005982"/>
    </source>
</evidence>
<dbReference type="AlphaFoldDB" id="A0A7J6V4P4"/>